<keyword evidence="5" id="KW-1185">Reference proteome</keyword>
<keyword evidence="1" id="KW-0732">Signal</keyword>
<evidence type="ECO:0000259" key="3">
    <source>
        <dbReference type="SMART" id="SM01066"/>
    </source>
</evidence>
<dbReference type="SUPFAM" id="SSF50939">
    <property type="entry name" value="Sialidases"/>
    <property type="match status" value="1"/>
</dbReference>
<dbReference type="Proteomes" id="UP001215231">
    <property type="component" value="Chromosome"/>
</dbReference>
<reference evidence="4 5" key="1">
    <citation type="journal article" date="2022" name="Mar. Drugs">
        <title>Bioassay-Guided Fractionation Leads to the Detection of Cholic Acid Generated by the Rare Thalassomonas sp.</title>
        <authorList>
            <person name="Pheiffer F."/>
            <person name="Schneider Y.K."/>
            <person name="Hansen E.H."/>
            <person name="Andersen J.H."/>
            <person name="Isaksson J."/>
            <person name="Busche T."/>
            <person name="R C."/>
            <person name="Kalinowski J."/>
            <person name="Zyl L.V."/>
            <person name="Trindade M."/>
        </authorList>
    </citation>
    <scope>NUCLEOTIDE SEQUENCE [LARGE SCALE GENOMIC DNA]</scope>
    <source>
        <strain evidence="4 5">A5K-61T</strain>
    </source>
</reference>
<dbReference type="SUPFAM" id="SSF49299">
    <property type="entry name" value="PKD domain"/>
    <property type="match status" value="2"/>
</dbReference>
<dbReference type="InterPro" id="IPR022409">
    <property type="entry name" value="PKD/Chitinase_dom"/>
</dbReference>
<proteinExistence type="predicted"/>
<evidence type="ECO:0000256" key="1">
    <source>
        <dbReference type="SAM" id="SignalP"/>
    </source>
</evidence>
<dbReference type="SMART" id="SM01066">
    <property type="entry name" value="CBM_25"/>
    <property type="match status" value="1"/>
</dbReference>
<protein>
    <submittedName>
        <fullName evidence="4">Alpha-amylase</fullName>
    </submittedName>
</protein>
<gene>
    <name evidence="4" type="ORF">H3N35_19050</name>
</gene>
<dbReference type="InterPro" id="IPR036278">
    <property type="entry name" value="Sialidase_sf"/>
</dbReference>
<sequence>MEQSHQAHPYKPLKPLLPILCLWGALNVFSASPALAQVSATHIYHNHMPNFWPYYDVSKYPGLAVGAPIRYTYDGQVINLKNDPPANYSFFIPGSGAPMPHDDLVSYYSHHAKTGAYLSWPMDTANNNRQNHPQSQTHVTMSASVINNVQSFAELGNLSGYNPGWGEYWRQTWENTLTANGNKALDTIHFTGHHSMGPLVGNDYFLKDLIYQNVTLAQDYMLGNKFTSSKGFFPTELGFSERIIPVLTKLGIEWSVLGNVHYSRALRDYPYLNDPGIDTLISPPNRADLQNESDVGSWLAIPMFNEQQVTHNKFPFASIPHWVQYIDPETGEQHKVAGIPVEQASSWEEGYQGSVTADVIKPFTAAAGNRRQYFVIAHDGDNSSGRAGDGGTWANSGNVTYSDGSVTGMGVDEYLSAFPIPEEDIVHVQDGSWIDTRDSSADPTWYHWHLPMGVWAGQMADFNSALGTNFSTSRNHMVSMEYGYHYLERNFALLQVAENYAKTAEQIWLDANPDHWQPTTALDHEITYAGNQLNPWMMSYPVKGDAANNYAGGANPAELSWYFLIAAIDSGFGYYDENVDDGVKPTISFNQSLYFSTPYVSDNIARDNTPPSLWWPQRYPYNPGSANKSKAEGWDALYADNKFVIYSYGFDASGITDIKVKVRLHTNNRADAKDKTFKLYDPEAHKDDADVDPARVGAWQSFAMLKRDLSTDINGVDWQPSSKAMFDVVPAQQIADLYYTYLDQFSEQLLDYYIEATDSRGNIRRTDIQQVYVGAGRYKSENGKLIEDSQGDIPGTPAFFTDHLIPGNKAPIAVISPGSHEVDAGTQVSLSATASSDEDGEIVSYLWSTGESTTDIEVTIDERTRLSLTVTDDKGSSATTSVTIGIIGETLTTTLYYRDVNNWQQVCLHYSLDNAVTWTQAPGVAMTALTNNWFEYTLNLTDSLGNGLANGEQLVFVTNDCNSQWDNNAGLDYRVGPGTWHLHQGTITQGVPDSLEPNLPPQAVISPQDLTIPPGTSVTLSAAGSSDNDGMIDAYLWSTGETTQEITVSPDSSQGYTLTVTDNLGASHSTSVFITVTSETPTSNFPQLYYRGTSNGWTSTAMELVSDHLWQLDINFDGQNQQRFKLDIHGDWSVNYGDNNTDGYLEPSGNDIFTDVSGRYRLEVNDQTLTYSLLPLDPASGHKANFNQVYFRGTANNWQTSAMELVSDHHWQLAVNFDGGEQQRFKLDINGDWSQNYGDSNDDGYLEANGGDIYSQVTGTYLLNFNDETMAYSLSLLE</sequence>
<feature type="domain" description="PKD/Chitinase" evidence="2">
    <location>
        <begin position="1002"/>
        <end position="1079"/>
    </location>
</feature>
<feature type="chain" id="PRO_5047037764" evidence="1">
    <location>
        <begin position="37"/>
        <end position="1278"/>
    </location>
</feature>
<dbReference type="InterPro" id="IPR005085">
    <property type="entry name" value="CBM25"/>
</dbReference>
<accession>A0ABY7V9S4</accession>
<evidence type="ECO:0000259" key="2">
    <source>
        <dbReference type="SMART" id="SM00089"/>
    </source>
</evidence>
<dbReference type="CDD" id="cd00146">
    <property type="entry name" value="PKD"/>
    <property type="match status" value="1"/>
</dbReference>
<dbReference type="InterPro" id="IPR011330">
    <property type="entry name" value="Glyco_hydro/deAcase_b/a-brl"/>
</dbReference>
<dbReference type="Gene3D" id="2.60.40.3620">
    <property type="match status" value="1"/>
</dbReference>
<dbReference type="InterPro" id="IPR013783">
    <property type="entry name" value="Ig-like_fold"/>
</dbReference>
<feature type="domain" description="PKD/Chitinase" evidence="2">
    <location>
        <begin position="812"/>
        <end position="889"/>
    </location>
</feature>
<dbReference type="Gene3D" id="2.60.40.10">
    <property type="entry name" value="Immunoglobulins"/>
    <property type="match status" value="3"/>
</dbReference>
<evidence type="ECO:0000313" key="5">
    <source>
        <dbReference type="Proteomes" id="UP001215231"/>
    </source>
</evidence>
<dbReference type="Pfam" id="PF03423">
    <property type="entry name" value="CBM_25"/>
    <property type="match status" value="1"/>
</dbReference>
<organism evidence="4 5">
    <name type="scientific">Thalassomonas haliotis</name>
    <dbReference type="NCBI Taxonomy" id="485448"/>
    <lineage>
        <taxon>Bacteria</taxon>
        <taxon>Pseudomonadati</taxon>
        <taxon>Pseudomonadota</taxon>
        <taxon>Gammaproteobacteria</taxon>
        <taxon>Alteromonadales</taxon>
        <taxon>Colwelliaceae</taxon>
        <taxon>Thalassomonas</taxon>
    </lineage>
</organism>
<evidence type="ECO:0000313" key="4">
    <source>
        <dbReference type="EMBL" id="WDE10355.1"/>
    </source>
</evidence>
<name>A0ABY7V9S4_9GAMM</name>
<feature type="domain" description="Carbohydrate binding module family 25" evidence="3">
    <location>
        <begin position="888"/>
        <end position="978"/>
    </location>
</feature>
<dbReference type="SMART" id="SM00089">
    <property type="entry name" value="PKD"/>
    <property type="match status" value="2"/>
</dbReference>
<dbReference type="SUPFAM" id="SSF88713">
    <property type="entry name" value="Glycoside hydrolase/deacetylase"/>
    <property type="match status" value="1"/>
</dbReference>
<dbReference type="InterPro" id="IPR035986">
    <property type="entry name" value="PKD_dom_sf"/>
</dbReference>
<feature type="signal peptide" evidence="1">
    <location>
        <begin position="1"/>
        <end position="36"/>
    </location>
</feature>
<dbReference type="EMBL" id="CP059693">
    <property type="protein sequence ID" value="WDE10355.1"/>
    <property type="molecule type" value="Genomic_DNA"/>
</dbReference>